<dbReference type="EMBL" id="PDOF01000001">
    <property type="protein sequence ID" value="PYZ97846.1"/>
    <property type="molecule type" value="Genomic_DNA"/>
</dbReference>
<keyword evidence="3" id="KW-1185">Reference proteome</keyword>
<keyword evidence="1" id="KW-0472">Membrane</keyword>
<dbReference type="InterPro" id="IPR025620">
    <property type="entry name" value="YlaH"/>
</dbReference>
<name>A0A2W0HAL3_9BACI</name>
<dbReference type="RefSeq" id="WP_110517340.1">
    <property type="nucleotide sequence ID" value="NZ_PDOF01000001.1"/>
</dbReference>
<protein>
    <recommendedName>
        <fullName evidence="4">YlaH-like protein</fullName>
    </recommendedName>
</protein>
<dbReference type="AlphaFoldDB" id="A0A2W0HAL3"/>
<keyword evidence="1" id="KW-1133">Transmembrane helix</keyword>
<gene>
    <name evidence="2" type="ORF">CR205_04430</name>
</gene>
<evidence type="ECO:0000313" key="2">
    <source>
        <dbReference type="EMBL" id="PYZ97846.1"/>
    </source>
</evidence>
<feature type="transmembrane region" description="Helical" evidence="1">
    <location>
        <begin position="29"/>
        <end position="50"/>
    </location>
</feature>
<dbReference type="OrthoDB" id="2680377at2"/>
<evidence type="ECO:0000256" key="1">
    <source>
        <dbReference type="SAM" id="Phobius"/>
    </source>
</evidence>
<dbReference type="Pfam" id="PF14036">
    <property type="entry name" value="YlaH"/>
    <property type="match status" value="1"/>
</dbReference>
<comment type="caution">
    <text evidence="2">The sequence shown here is derived from an EMBL/GenBank/DDBJ whole genome shotgun (WGS) entry which is preliminary data.</text>
</comment>
<evidence type="ECO:0008006" key="4">
    <source>
        <dbReference type="Google" id="ProtNLM"/>
    </source>
</evidence>
<reference evidence="2 3" key="1">
    <citation type="submission" date="2017-10" db="EMBL/GenBank/DDBJ databases">
        <title>Bacillus sp. nov., a halophilic bacterium isolated from a Yangshapao Lake.</title>
        <authorList>
            <person name="Wang H."/>
        </authorList>
    </citation>
    <scope>NUCLEOTIDE SEQUENCE [LARGE SCALE GENOMIC DNA]</scope>
    <source>
        <strain evidence="2 3">YSP-3</strain>
    </source>
</reference>
<organism evidence="2 3">
    <name type="scientific">Alteribacter lacisalsi</name>
    <dbReference type="NCBI Taxonomy" id="2045244"/>
    <lineage>
        <taxon>Bacteria</taxon>
        <taxon>Bacillati</taxon>
        <taxon>Bacillota</taxon>
        <taxon>Bacilli</taxon>
        <taxon>Bacillales</taxon>
        <taxon>Bacillaceae</taxon>
        <taxon>Alteribacter</taxon>
    </lineage>
</organism>
<sequence length="121" mass="13472">MLYAAPAQQTDFDVSPIAQFLGGSNPENFAIVFPILYVIVTVLTILVFNLGFSRKLPLFKNIIVYTVMLIGNVLLTVLALFLPMAESLIVAAVVLGIYRFRMKGRHSENQENTPEADNRVK</sequence>
<keyword evidence="1" id="KW-0812">Transmembrane</keyword>
<proteinExistence type="predicted"/>
<dbReference type="Proteomes" id="UP000248066">
    <property type="component" value="Unassembled WGS sequence"/>
</dbReference>
<accession>A0A2W0HAL3</accession>
<evidence type="ECO:0000313" key="3">
    <source>
        <dbReference type="Proteomes" id="UP000248066"/>
    </source>
</evidence>